<keyword evidence="8" id="KW-1185">Reference proteome</keyword>
<keyword evidence="4 5" id="KW-0472">Membrane</keyword>
<keyword evidence="7" id="KW-0436">Ligase</keyword>
<accession>A0A449BLH5</accession>
<feature type="transmembrane region" description="Helical" evidence="5">
    <location>
        <begin position="301"/>
        <end position="321"/>
    </location>
</feature>
<evidence type="ECO:0000256" key="2">
    <source>
        <dbReference type="ARBA" id="ARBA00022692"/>
    </source>
</evidence>
<feature type="transmembrane region" description="Helical" evidence="5">
    <location>
        <begin position="143"/>
        <end position="161"/>
    </location>
</feature>
<feature type="transmembrane region" description="Helical" evidence="5">
    <location>
        <begin position="118"/>
        <end position="137"/>
    </location>
</feature>
<feature type="transmembrane region" description="Helical" evidence="5">
    <location>
        <begin position="86"/>
        <end position="106"/>
    </location>
</feature>
<feature type="transmembrane region" description="Helical" evidence="5">
    <location>
        <begin position="278"/>
        <end position="294"/>
    </location>
</feature>
<comment type="subcellular location">
    <subcellularLocation>
        <location evidence="1">Membrane</location>
        <topology evidence="1">Multi-pass membrane protein</topology>
    </subcellularLocation>
</comment>
<evidence type="ECO:0000259" key="6">
    <source>
        <dbReference type="Pfam" id="PF04932"/>
    </source>
</evidence>
<dbReference type="STRING" id="1408416.GCA_000702765_00525"/>
<proteinExistence type="predicted"/>
<feature type="transmembrane region" description="Helical" evidence="5">
    <location>
        <begin position="356"/>
        <end position="375"/>
    </location>
</feature>
<evidence type="ECO:0000313" key="8">
    <source>
        <dbReference type="Proteomes" id="UP000290909"/>
    </source>
</evidence>
<sequence length="471" mass="53820">MIKIKNVIYLLVNLLISLLVFFATKSFNYSLIYFLISSYLLWIYVKSNDILTFLINILILFLPAYPTLRILLIMYNQSLLSSIINLVRDILIVMIFVYAVYSLLYSKKRSKVFNSKQFTSIILFFLIFGYAFILSVFSNYGSLGFNGIHITVVPFLLYIALAIYPKKINLKSILLNFLLVGGFVMLIGFYFYFSKPLIYGHLLVYYRALTDDPVYAAQYSRMVSIILSPNIFATFAGVFVIVLIYLLSITKRKVVVIFSLIFAILGIVALILSMSRGAWVAATISIIYIIIRQFKFKSIKTLLIPIIIIAGILLINDTNYFQLIEKRFDSLLDLSNSSSYGRIQIWIDALSRGNRIIYGYGLGVGGINLIHFPELSQLLGIEVLDGYYIKVLVEVGIIGFIIWALHMMLIWPRVYKDYDKNLIVLSQTVLIFYLIQSIGSNVLDFIVVAPLLWIILGITARKEKAFDVLII</sequence>
<feature type="transmembrane region" description="Helical" evidence="5">
    <location>
        <begin position="52"/>
        <end position="74"/>
    </location>
</feature>
<keyword evidence="3 5" id="KW-1133">Transmembrane helix</keyword>
<feature type="transmembrane region" description="Helical" evidence="5">
    <location>
        <begin position="387"/>
        <end position="411"/>
    </location>
</feature>
<feature type="transmembrane region" description="Helical" evidence="5">
    <location>
        <begin position="222"/>
        <end position="247"/>
    </location>
</feature>
<dbReference type="Pfam" id="PF04932">
    <property type="entry name" value="Wzy_C"/>
    <property type="match status" value="1"/>
</dbReference>
<feature type="domain" description="O-antigen ligase-related" evidence="6">
    <location>
        <begin position="262"/>
        <end position="404"/>
    </location>
</feature>
<evidence type="ECO:0000256" key="5">
    <source>
        <dbReference type="SAM" id="Phobius"/>
    </source>
</evidence>
<evidence type="ECO:0000256" key="3">
    <source>
        <dbReference type="ARBA" id="ARBA00022989"/>
    </source>
</evidence>
<dbReference type="InterPro" id="IPR051533">
    <property type="entry name" value="WaaL-like"/>
</dbReference>
<dbReference type="GO" id="GO:0016874">
    <property type="term" value="F:ligase activity"/>
    <property type="evidence" value="ECO:0007669"/>
    <property type="project" value="UniProtKB-KW"/>
</dbReference>
<feature type="transmembrane region" description="Helical" evidence="5">
    <location>
        <begin position="254"/>
        <end position="272"/>
    </location>
</feature>
<organism evidence="7 8">
    <name type="scientific">Acholeplasma hippikon</name>
    <dbReference type="NCBI Taxonomy" id="264636"/>
    <lineage>
        <taxon>Bacteria</taxon>
        <taxon>Bacillati</taxon>
        <taxon>Mycoplasmatota</taxon>
        <taxon>Mollicutes</taxon>
        <taxon>Acholeplasmatales</taxon>
        <taxon>Acholeplasmataceae</taxon>
        <taxon>Acholeplasma</taxon>
    </lineage>
</organism>
<gene>
    <name evidence="7" type="ORF">NCTC10172_01361</name>
</gene>
<name>A0A449BLH5_9MOLU</name>
<dbReference type="PANTHER" id="PTHR37422:SF13">
    <property type="entry name" value="LIPOPOLYSACCHARIDE BIOSYNTHESIS PROTEIN PA4999-RELATED"/>
    <property type="match status" value="1"/>
</dbReference>
<keyword evidence="2 5" id="KW-0812">Transmembrane</keyword>
<evidence type="ECO:0000313" key="7">
    <source>
        <dbReference type="EMBL" id="VEU83286.1"/>
    </source>
</evidence>
<feature type="transmembrane region" description="Helical" evidence="5">
    <location>
        <begin position="7"/>
        <end position="23"/>
    </location>
</feature>
<evidence type="ECO:0000256" key="1">
    <source>
        <dbReference type="ARBA" id="ARBA00004141"/>
    </source>
</evidence>
<feature type="transmembrane region" description="Helical" evidence="5">
    <location>
        <begin position="173"/>
        <end position="193"/>
    </location>
</feature>
<dbReference type="KEGG" id="ahk:NCTC10172_01361"/>
<dbReference type="PANTHER" id="PTHR37422">
    <property type="entry name" value="TEICHURONIC ACID BIOSYNTHESIS PROTEIN TUAE"/>
    <property type="match status" value="1"/>
</dbReference>
<reference evidence="7 8" key="1">
    <citation type="submission" date="2019-01" db="EMBL/GenBank/DDBJ databases">
        <authorList>
            <consortium name="Pathogen Informatics"/>
        </authorList>
    </citation>
    <scope>NUCLEOTIDE SEQUENCE [LARGE SCALE GENOMIC DNA]</scope>
    <source>
        <strain evidence="7 8">NCTC10172</strain>
    </source>
</reference>
<dbReference type="EMBL" id="LR215050">
    <property type="protein sequence ID" value="VEU83286.1"/>
    <property type="molecule type" value="Genomic_DNA"/>
</dbReference>
<dbReference type="GO" id="GO:0016020">
    <property type="term" value="C:membrane"/>
    <property type="evidence" value="ECO:0007669"/>
    <property type="project" value="UniProtKB-SubCell"/>
</dbReference>
<dbReference type="Proteomes" id="UP000290909">
    <property type="component" value="Chromosome"/>
</dbReference>
<dbReference type="AlphaFoldDB" id="A0A449BLH5"/>
<dbReference type="InterPro" id="IPR007016">
    <property type="entry name" value="O-antigen_ligase-rel_domated"/>
</dbReference>
<feature type="transmembrane region" description="Helical" evidence="5">
    <location>
        <begin position="431"/>
        <end position="456"/>
    </location>
</feature>
<evidence type="ECO:0000256" key="4">
    <source>
        <dbReference type="ARBA" id="ARBA00023136"/>
    </source>
</evidence>
<protein>
    <submittedName>
        <fullName evidence="7">Lipid A core - O-antigen ligase and related enzymes</fullName>
    </submittedName>
</protein>
<feature type="transmembrane region" description="Helical" evidence="5">
    <location>
        <begin position="29"/>
        <end position="45"/>
    </location>
</feature>